<dbReference type="Proteomes" id="UP001221757">
    <property type="component" value="Unassembled WGS sequence"/>
</dbReference>
<dbReference type="EMBL" id="JARKIE010000146">
    <property type="protein sequence ID" value="KAJ7676138.1"/>
    <property type="molecule type" value="Genomic_DNA"/>
</dbReference>
<organism evidence="1 2">
    <name type="scientific">Mycena rosella</name>
    <name type="common">Pink bonnet</name>
    <name type="synonym">Agaricus rosellus</name>
    <dbReference type="NCBI Taxonomy" id="1033263"/>
    <lineage>
        <taxon>Eukaryota</taxon>
        <taxon>Fungi</taxon>
        <taxon>Dikarya</taxon>
        <taxon>Basidiomycota</taxon>
        <taxon>Agaricomycotina</taxon>
        <taxon>Agaricomycetes</taxon>
        <taxon>Agaricomycetidae</taxon>
        <taxon>Agaricales</taxon>
        <taxon>Marasmiineae</taxon>
        <taxon>Mycenaceae</taxon>
        <taxon>Mycena</taxon>
    </lineage>
</organism>
<evidence type="ECO:0000313" key="2">
    <source>
        <dbReference type="Proteomes" id="UP001221757"/>
    </source>
</evidence>
<name>A0AAD7G7U8_MYCRO</name>
<sequence>MTCMKPFLLHISVSLPNTISVGLDSPPPMTSRSGGWSDRHHNHHSFEYDPALPRCPTSAICGGENHFRPFRIQSAISSGLCSPPIHGPSSWYPHAASKSVNLLTSPPTSPDHFPMSLCFHTGCCDTCGSGVRSGLRNRGSHGLSGGGVRAGDVVVPEGASWGGSVGACHSISTPDAATPAALESALVCAIAALMGSRAAVSGLVTWSHLKALPGVAALGLVTVSCQKARLNGLPGAHPPTTPPEKWMLLQQQTPLPLLR</sequence>
<evidence type="ECO:0000313" key="1">
    <source>
        <dbReference type="EMBL" id="KAJ7676138.1"/>
    </source>
</evidence>
<reference evidence="1" key="1">
    <citation type="submission" date="2023-03" db="EMBL/GenBank/DDBJ databases">
        <title>Massive genome expansion in bonnet fungi (Mycena s.s.) driven by repeated elements and novel gene families across ecological guilds.</title>
        <authorList>
            <consortium name="Lawrence Berkeley National Laboratory"/>
            <person name="Harder C.B."/>
            <person name="Miyauchi S."/>
            <person name="Viragh M."/>
            <person name="Kuo A."/>
            <person name="Thoen E."/>
            <person name="Andreopoulos B."/>
            <person name="Lu D."/>
            <person name="Skrede I."/>
            <person name="Drula E."/>
            <person name="Henrissat B."/>
            <person name="Morin E."/>
            <person name="Kohler A."/>
            <person name="Barry K."/>
            <person name="LaButti K."/>
            <person name="Morin E."/>
            <person name="Salamov A."/>
            <person name="Lipzen A."/>
            <person name="Mereny Z."/>
            <person name="Hegedus B."/>
            <person name="Baldrian P."/>
            <person name="Stursova M."/>
            <person name="Weitz H."/>
            <person name="Taylor A."/>
            <person name="Grigoriev I.V."/>
            <person name="Nagy L.G."/>
            <person name="Martin F."/>
            <person name="Kauserud H."/>
        </authorList>
    </citation>
    <scope>NUCLEOTIDE SEQUENCE</scope>
    <source>
        <strain evidence="1">CBHHK067</strain>
    </source>
</reference>
<proteinExistence type="predicted"/>
<accession>A0AAD7G7U8</accession>
<keyword evidence="2" id="KW-1185">Reference proteome</keyword>
<gene>
    <name evidence="1" type="ORF">B0H17DRAFT_1207527</name>
</gene>
<protein>
    <submittedName>
        <fullName evidence="1">Uncharacterized protein</fullName>
    </submittedName>
</protein>
<dbReference type="AlphaFoldDB" id="A0AAD7G7U8"/>
<comment type="caution">
    <text evidence="1">The sequence shown here is derived from an EMBL/GenBank/DDBJ whole genome shotgun (WGS) entry which is preliminary data.</text>
</comment>